<organism evidence="2 3">
    <name type="scientific">Taxus chinensis</name>
    <name type="common">Chinese yew</name>
    <name type="synonym">Taxus wallichiana var. chinensis</name>
    <dbReference type="NCBI Taxonomy" id="29808"/>
    <lineage>
        <taxon>Eukaryota</taxon>
        <taxon>Viridiplantae</taxon>
        <taxon>Streptophyta</taxon>
        <taxon>Embryophyta</taxon>
        <taxon>Tracheophyta</taxon>
        <taxon>Spermatophyta</taxon>
        <taxon>Pinopsida</taxon>
        <taxon>Pinidae</taxon>
        <taxon>Conifers II</taxon>
        <taxon>Cupressales</taxon>
        <taxon>Taxaceae</taxon>
        <taxon>Taxus</taxon>
    </lineage>
</organism>
<proteinExistence type="predicted"/>
<reference evidence="2 3" key="1">
    <citation type="journal article" date="2021" name="Nat. Plants">
        <title>The Taxus genome provides insights into paclitaxel biosynthesis.</title>
        <authorList>
            <person name="Xiong X."/>
            <person name="Gou J."/>
            <person name="Liao Q."/>
            <person name="Li Y."/>
            <person name="Zhou Q."/>
            <person name="Bi G."/>
            <person name="Li C."/>
            <person name="Du R."/>
            <person name="Wang X."/>
            <person name="Sun T."/>
            <person name="Guo L."/>
            <person name="Liang H."/>
            <person name="Lu P."/>
            <person name="Wu Y."/>
            <person name="Zhang Z."/>
            <person name="Ro D.K."/>
            <person name="Shang Y."/>
            <person name="Huang S."/>
            <person name="Yan J."/>
        </authorList>
    </citation>
    <scope>NUCLEOTIDE SEQUENCE [LARGE SCALE GENOMIC DNA]</scope>
    <source>
        <strain evidence="2">Ta-2019</strain>
    </source>
</reference>
<name>A0AA38LBC5_TAXCH</name>
<dbReference type="Proteomes" id="UP000824469">
    <property type="component" value="Unassembled WGS sequence"/>
</dbReference>
<accession>A0AA38LBC5</accession>
<evidence type="ECO:0000313" key="2">
    <source>
        <dbReference type="EMBL" id="KAH9315650.1"/>
    </source>
</evidence>
<feature type="region of interest" description="Disordered" evidence="1">
    <location>
        <begin position="1"/>
        <end position="74"/>
    </location>
</feature>
<evidence type="ECO:0000313" key="3">
    <source>
        <dbReference type="Proteomes" id="UP000824469"/>
    </source>
</evidence>
<feature type="compositionally biased region" description="Polar residues" evidence="1">
    <location>
        <begin position="31"/>
        <end position="42"/>
    </location>
</feature>
<sequence length="156" mass="17736">MGKSNREEQRKEKVGGFRVQRAHGKMKASRQEGTNSESSGVQRKQLKEEVEEAAQKRARKRKRDGKLTGSPAKWESARFFAHGMGEVKKEDGNQPTIDVKSSNIEEDKDEIEQLGLLPTHACDEKYKATRKVQSEDDGREEMLLQALKAHNEEERG</sequence>
<protein>
    <submittedName>
        <fullName evidence="2">Uncharacterized protein</fullName>
    </submittedName>
</protein>
<dbReference type="EMBL" id="JAHRHJ020000005">
    <property type="protein sequence ID" value="KAH9315650.1"/>
    <property type="molecule type" value="Genomic_DNA"/>
</dbReference>
<gene>
    <name evidence="2" type="ORF">KI387_024277</name>
</gene>
<feature type="compositionally biased region" description="Basic and acidic residues" evidence="1">
    <location>
        <begin position="1"/>
        <end position="15"/>
    </location>
</feature>
<comment type="caution">
    <text evidence="2">The sequence shown here is derived from an EMBL/GenBank/DDBJ whole genome shotgun (WGS) entry which is preliminary data.</text>
</comment>
<evidence type="ECO:0000256" key="1">
    <source>
        <dbReference type="SAM" id="MobiDB-lite"/>
    </source>
</evidence>
<keyword evidence="3" id="KW-1185">Reference proteome</keyword>
<dbReference type="AlphaFoldDB" id="A0AA38LBC5"/>